<protein>
    <submittedName>
        <fullName evidence="3">Uncharacterized protein</fullName>
    </submittedName>
</protein>
<evidence type="ECO:0000313" key="3">
    <source>
        <dbReference type="EMBL" id="WPF24649.1"/>
    </source>
</evidence>
<reference evidence="3 4" key="1">
    <citation type="submission" date="2023-10" db="EMBL/GenBank/DDBJ databases">
        <title>complete genome sequence of Corynebacterium pseudokroppenstedtii P15-C1.</title>
        <authorList>
            <person name="Bruggemann H."/>
            <person name="Poehlein A."/>
        </authorList>
    </citation>
    <scope>NUCLEOTIDE SEQUENCE [LARGE SCALE GENOMIC DNA]</scope>
    <source>
        <strain evidence="3 4">P15_C1</strain>
    </source>
</reference>
<proteinExistence type="predicted"/>
<accession>A0AAU0PW71</accession>
<feature type="coiled-coil region" evidence="1">
    <location>
        <begin position="4"/>
        <end position="38"/>
    </location>
</feature>
<keyword evidence="1" id="KW-0175">Coiled coil</keyword>
<keyword evidence="4" id="KW-1185">Reference proteome</keyword>
<gene>
    <name evidence="3" type="ORF">Q0N40_08940</name>
</gene>
<dbReference type="EMBL" id="CP137757">
    <property type="protein sequence ID" value="WPF24649.1"/>
    <property type="molecule type" value="Genomic_DNA"/>
</dbReference>
<evidence type="ECO:0000256" key="2">
    <source>
        <dbReference type="SAM" id="MobiDB-lite"/>
    </source>
</evidence>
<dbReference type="RefSeq" id="WP_052723096.1">
    <property type="nucleotide sequence ID" value="NZ_CP137757.1"/>
</dbReference>
<dbReference type="Proteomes" id="UP001174314">
    <property type="component" value="Chromosome"/>
</dbReference>
<evidence type="ECO:0000313" key="4">
    <source>
        <dbReference type="Proteomes" id="UP001174314"/>
    </source>
</evidence>
<evidence type="ECO:0000256" key="1">
    <source>
        <dbReference type="SAM" id="Coils"/>
    </source>
</evidence>
<feature type="compositionally biased region" description="Acidic residues" evidence="2">
    <location>
        <begin position="140"/>
        <end position="159"/>
    </location>
</feature>
<name>A0AAU0PW71_9CORY</name>
<dbReference type="AlphaFoldDB" id="A0AAU0PW71"/>
<feature type="compositionally biased region" description="Acidic residues" evidence="2">
    <location>
        <begin position="100"/>
        <end position="132"/>
    </location>
</feature>
<feature type="compositionally biased region" description="Basic and acidic residues" evidence="2">
    <location>
        <begin position="85"/>
        <end position="99"/>
    </location>
</feature>
<organism evidence="3 4">
    <name type="scientific">Corynebacterium pseudokroppenstedtii</name>
    <dbReference type="NCBI Taxonomy" id="2804917"/>
    <lineage>
        <taxon>Bacteria</taxon>
        <taxon>Bacillati</taxon>
        <taxon>Actinomycetota</taxon>
        <taxon>Actinomycetes</taxon>
        <taxon>Mycobacteriales</taxon>
        <taxon>Corynebacteriaceae</taxon>
        <taxon>Corynebacterium</taxon>
    </lineage>
</organism>
<dbReference type="KEGG" id="cpsk:Q0N40_08940"/>
<feature type="region of interest" description="Disordered" evidence="2">
    <location>
        <begin position="73"/>
        <end position="172"/>
    </location>
</feature>
<sequence length="172" mass="18752">MITKSQTASAIKKFEARLEKQKREEAELAAEFEEIERRLGKVLAACVYEPSSKWAAFLDRSVWELLVECGAQVAPSREASEEDEGAHRGEDEGADKGSEVDSEGSTEPEESEDEEADEGSDDSTESEESEGSEDSHGGEYEEADEASEADSEGSPELEESPAGPEQTDYYGQ</sequence>